<dbReference type="EMBL" id="QGKY02000190">
    <property type="protein sequence ID" value="KAF2591867.1"/>
    <property type="molecule type" value="Genomic_DNA"/>
</dbReference>
<protein>
    <recommendedName>
        <fullName evidence="2">RNase H type-1 domain-containing protein</fullName>
    </recommendedName>
</protein>
<accession>A0A8S9KDN9</accession>
<proteinExistence type="predicted"/>
<sequence length="74" mass="7917">MTDTIICHTDAAQNIEHKLAGLAWIFSKPDSTEISRGYSLQTDVSSPLMAEVLSSCTHPLTITNVSSSAQIPKG</sequence>
<comment type="caution">
    <text evidence="1">The sequence shown here is derived from an EMBL/GenBank/DDBJ whole genome shotgun (WGS) entry which is preliminary data.</text>
</comment>
<evidence type="ECO:0008006" key="2">
    <source>
        <dbReference type="Google" id="ProtNLM"/>
    </source>
</evidence>
<dbReference type="AlphaFoldDB" id="A0A8S9KDN9"/>
<reference evidence="1" key="1">
    <citation type="submission" date="2019-12" db="EMBL/GenBank/DDBJ databases">
        <title>Genome sequencing and annotation of Brassica cretica.</title>
        <authorList>
            <person name="Studholme D.J."/>
            <person name="Sarris P.F."/>
        </authorList>
    </citation>
    <scope>NUCLEOTIDE SEQUENCE</scope>
    <source>
        <strain evidence="1">PFS-102/07</strain>
        <tissue evidence="1">Leaf</tissue>
    </source>
</reference>
<organism evidence="1">
    <name type="scientific">Brassica cretica</name>
    <name type="common">Mustard</name>
    <dbReference type="NCBI Taxonomy" id="69181"/>
    <lineage>
        <taxon>Eukaryota</taxon>
        <taxon>Viridiplantae</taxon>
        <taxon>Streptophyta</taxon>
        <taxon>Embryophyta</taxon>
        <taxon>Tracheophyta</taxon>
        <taxon>Spermatophyta</taxon>
        <taxon>Magnoliopsida</taxon>
        <taxon>eudicotyledons</taxon>
        <taxon>Gunneridae</taxon>
        <taxon>Pentapetalae</taxon>
        <taxon>rosids</taxon>
        <taxon>malvids</taxon>
        <taxon>Brassicales</taxon>
        <taxon>Brassicaceae</taxon>
        <taxon>Brassiceae</taxon>
        <taxon>Brassica</taxon>
    </lineage>
</organism>
<evidence type="ECO:0000313" key="1">
    <source>
        <dbReference type="EMBL" id="KAF2591867.1"/>
    </source>
</evidence>
<name>A0A8S9KDN9_BRACR</name>
<gene>
    <name evidence="1" type="ORF">F2Q70_00040980</name>
</gene>